<comment type="caution">
    <text evidence="12">The sequence shown here is derived from an EMBL/GenBank/DDBJ whole genome shotgun (WGS) entry which is preliminary data.</text>
</comment>
<evidence type="ECO:0000256" key="8">
    <source>
        <dbReference type="ARBA" id="ARBA00022833"/>
    </source>
</evidence>
<dbReference type="InterPro" id="IPR001841">
    <property type="entry name" value="Znf_RING"/>
</dbReference>
<keyword evidence="5" id="KW-0677">Repeat</keyword>
<dbReference type="InterPro" id="IPR002867">
    <property type="entry name" value="IBR_dom"/>
</dbReference>
<dbReference type="SUPFAM" id="SSF57850">
    <property type="entry name" value="RING/U-box"/>
    <property type="match status" value="2"/>
</dbReference>
<gene>
    <name evidence="12" type="ORF">BSTOLATCC_MIC18872</name>
</gene>
<evidence type="ECO:0000256" key="2">
    <source>
        <dbReference type="ARBA" id="ARBA00012251"/>
    </source>
</evidence>
<evidence type="ECO:0000256" key="4">
    <source>
        <dbReference type="ARBA" id="ARBA00022723"/>
    </source>
</evidence>
<feature type="domain" description="RING-type" evidence="11">
    <location>
        <begin position="155"/>
        <end position="375"/>
    </location>
</feature>
<evidence type="ECO:0000256" key="7">
    <source>
        <dbReference type="ARBA" id="ARBA00022786"/>
    </source>
</evidence>
<keyword evidence="6 9" id="KW-0863">Zinc-finger</keyword>
<dbReference type="Pfam" id="PF01485">
    <property type="entry name" value="IBR"/>
    <property type="match status" value="1"/>
</dbReference>
<dbReference type="Proteomes" id="UP001162131">
    <property type="component" value="Unassembled WGS sequence"/>
</dbReference>
<feature type="domain" description="RING-type" evidence="10">
    <location>
        <begin position="159"/>
        <end position="204"/>
    </location>
</feature>
<evidence type="ECO:0000313" key="13">
    <source>
        <dbReference type="Proteomes" id="UP001162131"/>
    </source>
</evidence>
<dbReference type="SMART" id="SM00647">
    <property type="entry name" value="IBR"/>
    <property type="match status" value="1"/>
</dbReference>
<comment type="catalytic activity">
    <reaction evidence="1">
        <text>[E2 ubiquitin-conjugating enzyme]-S-ubiquitinyl-L-cysteine + [acceptor protein]-L-lysine = [E2 ubiquitin-conjugating enzyme]-L-cysteine + [acceptor protein]-N(6)-ubiquitinyl-L-lysine.</text>
        <dbReference type="EC" id="2.3.2.31"/>
    </reaction>
</comment>
<evidence type="ECO:0000256" key="3">
    <source>
        <dbReference type="ARBA" id="ARBA00022679"/>
    </source>
</evidence>
<dbReference type="InterPro" id="IPR031127">
    <property type="entry name" value="E3_UB_ligase_RBR"/>
</dbReference>
<organism evidence="12 13">
    <name type="scientific">Blepharisma stoltei</name>
    <dbReference type="NCBI Taxonomy" id="1481888"/>
    <lineage>
        <taxon>Eukaryota</taxon>
        <taxon>Sar</taxon>
        <taxon>Alveolata</taxon>
        <taxon>Ciliophora</taxon>
        <taxon>Postciliodesmatophora</taxon>
        <taxon>Heterotrichea</taxon>
        <taxon>Heterotrichida</taxon>
        <taxon>Blepharismidae</taxon>
        <taxon>Blepharisma</taxon>
    </lineage>
</organism>
<dbReference type="Gene3D" id="3.30.40.10">
    <property type="entry name" value="Zinc/RING finger domain, C3HC4 (zinc finger)"/>
    <property type="match status" value="1"/>
</dbReference>
<evidence type="ECO:0000313" key="12">
    <source>
        <dbReference type="EMBL" id="CAG9317629.1"/>
    </source>
</evidence>
<accession>A0AAU9IT14</accession>
<keyword evidence="7" id="KW-0833">Ubl conjugation pathway</keyword>
<evidence type="ECO:0000259" key="10">
    <source>
        <dbReference type="PROSITE" id="PS50089"/>
    </source>
</evidence>
<dbReference type="InterPro" id="IPR013083">
    <property type="entry name" value="Znf_RING/FYVE/PHD"/>
</dbReference>
<dbReference type="GO" id="GO:0016567">
    <property type="term" value="P:protein ubiquitination"/>
    <property type="evidence" value="ECO:0007669"/>
    <property type="project" value="InterPro"/>
</dbReference>
<reference evidence="12" key="1">
    <citation type="submission" date="2021-09" db="EMBL/GenBank/DDBJ databases">
        <authorList>
            <consortium name="AG Swart"/>
            <person name="Singh M."/>
            <person name="Singh A."/>
            <person name="Seah K."/>
            <person name="Emmerich C."/>
        </authorList>
    </citation>
    <scope>NUCLEOTIDE SEQUENCE</scope>
    <source>
        <strain evidence="12">ATCC30299</strain>
    </source>
</reference>
<evidence type="ECO:0000256" key="1">
    <source>
        <dbReference type="ARBA" id="ARBA00001798"/>
    </source>
</evidence>
<sequence length="375" mass="43316">MMRKTCNERPIDTEDIFNEGDSQEANYKDDLDEIQNSLKNYSANLSALDVFAAGVAYARLNFKSEIFLRLVSEVQTQYGQNNLDNNEKLDLIHQIMIGRIGSIKPRLKHLDKRESIEFPKRKVPVVTKKIDKFQELEKSEMLAKQLHDEWNMDSPSAKCELCGKEIPEREYQLMYNCSHMFHSKCLTINLQSQISHQKVPLMCPGQDCTKEVGTSDIRLYLDNIWIERYEKLTLDSYFSEHKESVVKCINPKCGAVMEISQGVTRIICRLCSTEWCLNCKCIYHQGMNCEQYQESLKTPDERSLIDKAKNLIHAGKDKFEAMKLSNKRIVRTCPYCNQMVSVRNPGLARCNCGFIFCTECNMANNFCKCRAATKK</sequence>
<dbReference type="CDD" id="cd20335">
    <property type="entry name" value="BRcat_RBR"/>
    <property type="match status" value="1"/>
</dbReference>
<dbReference type="EC" id="2.3.2.31" evidence="2"/>
<dbReference type="EMBL" id="CAJZBQ010000018">
    <property type="protein sequence ID" value="CAG9317629.1"/>
    <property type="molecule type" value="Genomic_DNA"/>
</dbReference>
<dbReference type="AlphaFoldDB" id="A0AAU9IT14"/>
<protein>
    <recommendedName>
        <fullName evidence="2">RBR-type E3 ubiquitin transferase</fullName>
        <ecNumber evidence="2">2.3.2.31</ecNumber>
    </recommendedName>
</protein>
<dbReference type="PANTHER" id="PTHR11685">
    <property type="entry name" value="RBR FAMILY RING FINGER AND IBR DOMAIN-CONTAINING"/>
    <property type="match status" value="1"/>
</dbReference>
<dbReference type="InterPro" id="IPR044066">
    <property type="entry name" value="TRIAD_supradom"/>
</dbReference>
<keyword evidence="3" id="KW-0808">Transferase</keyword>
<evidence type="ECO:0000256" key="9">
    <source>
        <dbReference type="PROSITE-ProRule" id="PRU00175"/>
    </source>
</evidence>
<dbReference type="PROSITE" id="PS51873">
    <property type="entry name" value="TRIAD"/>
    <property type="match status" value="1"/>
</dbReference>
<keyword evidence="13" id="KW-1185">Reference proteome</keyword>
<evidence type="ECO:0000256" key="6">
    <source>
        <dbReference type="ARBA" id="ARBA00022771"/>
    </source>
</evidence>
<name>A0AAU9IT14_9CILI</name>
<dbReference type="PROSITE" id="PS50089">
    <property type="entry name" value="ZF_RING_2"/>
    <property type="match status" value="1"/>
</dbReference>
<evidence type="ECO:0000259" key="11">
    <source>
        <dbReference type="PROSITE" id="PS51873"/>
    </source>
</evidence>
<dbReference type="GO" id="GO:0008270">
    <property type="term" value="F:zinc ion binding"/>
    <property type="evidence" value="ECO:0007669"/>
    <property type="project" value="UniProtKB-KW"/>
</dbReference>
<keyword evidence="8" id="KW-0862">Zinc</keyword>
<proteinExistence type="predicted"/>
<dbReference type="GO" id="GO:0061630">
    <property type="term" value="F:ubiquitin protein ligase activity"/>
    <property type="evidence" value="ECO:0007669"/>
    <property type="project" value="UniProtKB-EC"/>
</dbReference>
<evidence type="ECO:0000256" key="5">
    <source>
        <dbReference type="ARBA" id="ARBA00022737"/>
    </source>
</evidence>
<keyword evidence="4" id="KW-0479">Metal-binding</keyword>